<comment type="similarity">
    <text evidence="1">Belongs to the short-chain dehydrogenases/reductases (SDR) family.</text>
</comment>
<accession>A0ABZ0B783</accession>
<dbReference type="PRINTS" id="PR00080">
    <property type="entry name" value="SDRFAMILY"/>
</dbReference>
<dbReference type="InterPro" id="IPR020904">
    <property type="entry name" value="Sc_DH/Rdtase_CS"/>
</dbReference>
<evidence type="ECO:0000313" key="6">
    <source>
        <dbReference type="Proteomes" id="UP001302249"/>
    </source>
</evidence>
<organism evidence="5 6">
    <name type="scientific">Stakelama saccharophila</name>
    <dbReference type="NCBI Taxonomy" id="3075605"/>
    <lineage>
        <taxon>Bacteria</taxon>
        <taxon>Pseudomonadati</taxon>
        <taxon>Pseudomonadota</taxon>
        <taxon>Alphaproteobacteria</taxon>
        <taxon>Sphingomonadales</taxon>
        <taxon>Sphingomonadaceae</taxon>
        <taxon>Stakelama</taxon>
    </lineage>
</organism>
<name>A0ABZ0B783_9SPHN</name>
<dbReference type="InterPro" id="IPR036291">
    <property type="entry name" value="NAD(P)-bd_dom_sf"/>
</dbReference>
<evidence type="ECO:0000256" key="3">
    <source>
        <dbReference type="ARBA" id="ARBA00023027"/>
    </source>
</evidence>
<reference evidence="5 6" key="1">
    <citation type="submission" date="2023-09" db="EMBL/GenBank/DDBJ databases">
        <authorList>
            <person name="Rey-Velasco X."/>
        </authorList>
    </citation>
    <scope>NUCLEOTIDE SEQUENCE [LARGE SCALE GENOMIC DNA]</scope>
    <source>
        <strain evidence="5 6">W311</strain>
    </source>
</reference>
<protein>
    <submittedName>
        <fullName evidence="5">SDR family oxidoreductase</fullName>
    </submittedName>
</protein>
<feature type="domain" description="Ketoreductase" evidence="4">
    <location>
        <begin position="7"/>
        <end position="187"/>
    </location>
</feature>
<keyword evidence="3" id="KW-0520">NAD</keyword>
<evidence type="ECO:0000256" key="2">
    <source>
        <dbReference type="ARBA" id="ARBA00023002"/>
    </source>
</evidence>
<dbReference type="Proteomes" id="UP001302249">
    <property type="component" value="Chromosome"/>
</dbReference>
<dbReference type="PRINTS" id="PR00081">
    <property type="entry name" value="GDHRDH"/>
</dbReference>
<evidence type="ECO:0000259" key="4">
    <source>
        <dbReference type="SMART" id="SM00822"/>
    </source>
</evidence>
<evidence type="ECO:0000313" key="5">
    <source>
        <dbReference type="EMBL" id="WNO53287.1"/>
    </source>
</evidence>
<keyword evidence="6" id="KW-1185">Reference proteome</keyword>
<dbReference type="NCBIfam" id="NF005559">
    <property type="entry name" value="PRK07231.1"/>
    <property type="match status" value="1"/>
</dbReference>
<dbReference type="RefSeq" id="WP_313914602.1">
    <property type="nucleotide sequence ID" value="NZ_CP135076.1"/>
</dbReference>
<dbReference type="SMART" id="SM00822">
    <property type="entry name" value="PKS_KR"/>
    <property type="match status" value="1"/>
</dbReference>
<dbReference type="InterPro" id="IPR057326">
    <property type="entry name" value="KR_dom"/>
</dbReference>
<dbReference type="CDD" id="cd05233">
    <property type="entry name" value="SDR_c"/>
    <property type="match status" value="1"/>
</dbReference>
<dbReference type="Gene3D" id="3.40.50.720">
    <property type="entry name" value="NAD(P)-binding Rossmann-like Domain"/>
    <property type="match status" value="1"/>
</dbReference>
<dbReference type="Pfam" id="PF13561">
    <property type="entry name" value="adh_short_C2"/>
    <property type="match status" value="1"/>
</dbReference>
<dbReference type="SUPFAM" id="SSF51735">
    <property type="entry name" value="NAD(P)-binding Rossmann-fold domains"/>
    <property type="match status" value="1"/>
</dbReference>
<dbReference type="PANTHER" id="PTHR24321:SF8">
    <property type="entry name" value="ESTRADIOL 17-BETA-DEHYDROGENASE 8-RELATED"/>
    <property type="match status" value="1"/>
</dbReference>
<dbReference type="PANTHER" id="PTHR24321">
    <property type="entry name" value="DEHYDROGENASES, SHORT CHAIN"/>
    <property type="match status" value="1"/>
</dbReference>
<sequence length="252" mass="26333">MARFDGKTVIVTGAGSGMGAAAARRFSAEGANVVLVDIEKDGLDRGAKDLPGERTLIKQTDTGKRQQAEEAVQAAVDRFGGVDVLINNAGTLAQGDVTETAEEDWQRVLDVNVTGYFHMAKAAMPHLKQAKGSIVMTSSVSGLGGDWGMVAYNASKGAVSNMVRAMALDHGRDGVRVNAVCPTFTDTGMTQDMKTDETIAAFLQRIPMQRIGQPEDIAAVMAFLASDDAGFVTGVNLPVDGGLSASNGQPAQ</sequence>
<proteinExistence type="inferred from homology"/>
<dbReference type="PROSITE" id="PS00061">
    <property type="entry name" value="ADH_SHORT"/>
    <property type="match status" value="1"/>
</dbReference>
<gene>
    <name evidence="5" type="ORF">RPR59_12665</name>
</gene>
<keyword evidence="2" id="KW-0560">Oxidoreductase</keyword>
<evidence type="ECO:0000256" key="1">
    <source>
        <dbReference type="ARBA" id="ARBA00006484"/>
    </source>
</evidence>
<dbReference type="InterPro" id="IPR002347">
    <property type="entry name" value="SDR_fam"/>
</dbReference>
<dbReference type="EMBL" id="CP135076">
    <property type="protein sequence ID" value="WNO53287.1"/>
    <property type="molecule type" value="Genomic_DNA"/>
</dbReference>